<sequence length="85" mass="10096">MDEQRYRIMFAYRMRSVGFLCLHCFDTLDKQIVTVPVYSGYEGIEMNHGSMTNFPEELKQTLTLEKEKIDQGYYSIRTWDIENLG</sequence>
<proteinExistence type="predicted"/>
<evidence type="ECO:0000313" key="2">
    <source>
        <dbReference type="Proteomes" id="UP000310541"/>
    </source>
</evidence>
<dbReference type="EMBL" id="SWFM01000001">
    <property type="protein sequence ID" value="TKD71343.1"/>
    <property type="molecule type" value="Genomic_DNA"/>
</dbReference>
<organism evidence="1 2">
    <name type="scientific">Guptibacillus hwajinpoensis</name>
    <dbReference type="NCBI Taxonomy" id="208199"/>
    <lineage>
        <taxon>Bacteria</taxon>
        <taxon>Bacillati</taxon>
        <taxon>Bacillota</taxon>
        <taxon>Bacilli</taxon>
        <taxon>Bacillales</taxon>
        <taxon>Guptibacillaceae</taxon>
        <taxon>Guptibacillus</taxon>
    </lineage>
</organism>
<protein>
    <submittedName>
        <fullName evidence="1">Uncharacterized protein</fullName>
    </submittedName>
</protein>
<evidence type="ECO:0000313" key="1">
    <source>
        <dbReference type="EMBL" id="TKD71343.1"/>
    </source>
</evidence>
<gene>
    <name evidence="1" type="ORF">FBF83_00585</name>
</gene>
<dbReference type="AlphaFoldDB" id="A0A4U1MJQ7"/>
<dbReference type="Proteomes" id="UP000310541">
    <property type="component" value="Unassembled WGS sequence"/>
</dbReference>
<comment type="caution">
    <text evidence="1">The sequence shown here is derived from an EMBL/GenBank/DDBJ whole genome shotgun (WGS) entry which is preliminary data.</text>
</comment>
<reference evidence="1 2" key="1">
    <citation type="submission" date="2019-04" db="EMBL/GenBank/DDBJ databases">
        <title>Genome sequence of Bacillus hwajinpoensis strain Y2.</title>
        <authorList>
            <person name="Fair J.L."/>
            <person name="Maclea K.S."/>
        </authorList>
    </citation>
    <scope>NUCLEOTIDE SEQUENCE [LARGE SCALE GENOMIC DNA]</scope>
    <source>
        <strain evidence="1 2">Y2</strain>
    </source>
</reference>
<accession>A0A4U1MJQ7</accession>
<dbReference type="RefSeq" id="WP_136945220.1">
    <property type="nucleotide sequence ID" value="NZ_SWFM01000001.1"/>
</dbReference>
<name>A0A4U1MJQ7_9BACL</name>
<dbReference type="OrthoDB" id="2970915at2"/>